<dbReference type="RefSeq" id="WP_378223176.1">
    <property type="nucleotide sequence ID" value="NZ_JBHRTK010000019.1"/>
</dbReference>
<accession>A0ABV7KCY5</accession>
<evidence type="ECO:0008006" key="4">
    <source>
        <dbReference type="Google" id="ProtNLM"/>
    </source>
</evidence>
<evidence type="ECO:0000313" key="2">
    <source>
        <dbReference type="EMBL" id="MFC3208209.1"/>
    </source>
</evidence>
<evidence type="ECO:0000256" key="1">
    <source>
        <dbReference type="SAM" id="Phobius"/>
    </source>
</evidence>
<feature type="transmembrane region" description="Helical" evidence="1">
    <location>
        <begin position="70"/>
        <end position="89"/>
    </location>
</feature>
<keyword evidence="3" id="KW-1185">Reference proteome</keyword>
<dbReference type="EMBL" id="JBHRTK010000019">
    <property type="protein sequence ID" value="MFC3208209.1"/>
    <property type="molecule type" value="Genomic_DNA"/>
</dbReference>
<protein>
    <recommendedName>
        <fullName evidence="4">Suppressor of fused-like domain-containing protein</fullName>
    </recommendedName>
</protein>
<keyword evidence="1" id="KW-0472">Membrane</keyword>
<keyword evidence="1" id="KW-0812">Transmembrane</keyword>
<dbReference type="Proteomes" id="UP001595583">
    <property type="component" value="Unassembled WGS sequence"/>
</dbReference>
<name>A0ABV7KCY5_9HYPH</name>
<evidence type="ECO:0000313" key="3">
    <source>
        <dbReference type="Proteomes" id="UP001595583"/>
    </source>
</evidence>
<comment type="caution">
    <text evidence="2">The sequence shown here is derived from an EMBL/GenBank/DDBJ whole genome shotgun (WGS) entry which is preliminary data.</text>
</comment>
<keyword evidence="1" id="KW-1133">Transmembrane helix</keyword>
<organism evidence="2 3">
    <name type="scientific">Aquamicrobium soli</name>
    <dbReference type="NCBI Taxonomy" id="1811518"/>
    <lineage>
        <taxon>Bacteria</taxon>
        <taxon>Pseudomonadati</taxon>
        <taxon>Pseudomonadota</taxon>
        <taxon>Alphaproteobacteria</taxon>
        <taxon>Hyphomicrobiales</taxon>
        <taxon>Phyllobacteriaceae</taxon>
        <taxon>Aquamicrobium</taxon>
    </lineage>
</organism>
<gene>
    <name evidence="2" type="ORF">ACFOHJ_18455</name>
</gene>
<proteinExistence type="predicted"/>
<sequence>MGRDDEILSDLETIANSPKNPVGLGEWIIEHKGNAELISLSMPLAIDGAQLGGARILLRGPRSTPASRPFYGLVALLFATIGGVTFHLGRIEFDPENPLKPHRNPLNPHSAPPVVQGRQIHRFYANRFLGLDAFRPEGRLPLAFPIEQEFVRFDDVMAFVRDEFVIPDFWVEEPVWSRQLV</sequence>
<reference evidence="3" key="1">
    <citation type="journal article" date="2019" name="Int. J. Syst. Evol. Microbiol.">
        <title>The Global Catalogue of Microorganisms (GCM) 10K type strain sequencing project: providing services to taxonomists for standard genome sequencing and annotation.</title>
        <authorList>
            <consortium name="The Broad Institute Genomics Platform"/>
            <consortium name="The Broad Institute Genome Sequencing Center for Infectious Disease"/>
            <person name="Wu L."/>
            <person name="Ma J."/>
        </authorList>
    </citation>
    <scope>NUCLEOTIDE SEQUENCE [LARGE SCALE GENOMIC DNA]</scope>
    <source>
        <strain evidence="3">KCTC 52165</strain>
    </source>
</reference>